<evidence type="ECO:0000313" key="2">
    <source>
        <dbReference type="Proteomes" id="UP000269721"/>
    </source>
</evidence>
<protein>
    <recommendedName>
        <fullName evidence="3">PLC-like phosphodiesterase</fullName>
    </recommendedName>
</protein>
<dbReference type="PANTHER" id="PTHR13593">
    <property type="match status" value="1"/>
</dbReference>
<accession>A0A4P9W8V9</accession>
<dbReference type="PANTHER" id="PTHR13593:SF140">
    <property type="entry name" value="PLC-LIKE PHOSPHODIESTERASE"/>
    <property type="match status" value="1"/>
</dbReference>
<sequence>MTANPNEVITLIFENHSGIPGATLQSLFQAAGLINSLYTPASATAAWPTLGSMVSSGKRLVVFSDVLNATSAQPWVLGYTDYITENTYENFAPNPTFGCEASRPAGIRRGLTLLNHQLNTLLIPATATSDAAYFPDYTDRAITNSAASIAAHVAKCTAQNIFVNFIEVDFGQTGDVIASVDTINGVSRPKTLAVANGTAPAAASSVPSQTPSTSGTSAGAVMGLAGLLGTAVAARLIVVSLGFL</sequence>
<gene>
    <name evidence="1" type="ORF">BDK51DRAFT_34727</name>
</gene>
<dbReference type="GO" id="GO:0006629">
    <property type="term" value="P:lipid metabolic process"/>
    <property type="evidence" value="ECO:0007669"/>
    <property type="project" value="InterPro"/>
</dbReference>
<dbReference type="Pfam" id="PF26146">
    <property type="entry name" value="PI-PLC_X"/>
    <property type="match status" value="1"/>
</dbReference>
<organism evidence="1 2">
    <name type="scientific">Blyttiomyces helicus</name>
    <dbReference type="NCBI Taxonomy" id="388810"/>
    <lineage>
        <taxon>Eukaryota</taxon>
        <taxon>Fungi</taxon>
        <taxon>Fungi incertae sedis</taxon>
        <taxon>Chytridiomycota</taxon>
        <taxon>Chytridiomycota incertae sedis</taxon>
        <taxon>Chytridiomycetes</taxon>
        <taxon>Chytridiomycetes incertae sedis</taxon>
        <taxon>Blyttiomyces</taxon>
    </lineage>
</organism>
<dbReference type="InterPro" id="IPR017946">
    <property type="entry name" value="PLC-like_Pdiesterase_TIM-brl"/>
</dbReference>
<evidence type="ECO:0008006" key="3">
    <source>
        <dbReference type="Google" id="ProtNLM"/>
    </source>
</evidence>
<evidence type="ECO:0000313" key="1">
    <source>
        <dbReference type="EMBL" id="RKO87528.1"/>
    </source>
</evidence>
<dbReference type="AlphaFoldDB" id="A0A4P9W8V9"/>
<dbReference type="Proteomes" id="UP000269721">
    <property type="component" value="Unassembled WGS sequence"/>
</dbReference>
<dbReference type="OrthoDB" id="7984201at2759"/>
<dbReference type="SUPFAM" id="SSF51695">
    <property type="entry name" value="PLC-like phosphodiesterases"/>
    <property type="match status" value="1"/>
</dbReference>
<dbReference type="InterPro" id="IPR051057">
    <property type="entry name" value="PI-PLC_domain"/>
</dbReference>
<dbReference type="EMBL" id="KZ997351">
    <property type="protein sequence ID" value="RKO87528.1"/>
    <property type="molecule type" value="Genomic_DNA"/>
</dbReference>
<dbReference type="GO" id="GO:0008081">
    <property type="term" value="F:phosphoric diester hydrolase activity"/>
    <property type="evidence" value="ECO:0007669"/>
    <property type="project" value="InterPro"/>
</dbReference>
<keyword evidence="2" id="KW-1185">Reference proteome</keyword>
<reference evidence="2" key="1">
    <citation type="journal article" date="2018" name="Nat. Microbiol.">
        <title>Leveraging single-cell genomics to expand the fungal tree of life.</title>
        <authorList>
            <person name="Ahrendt S.R."/>
            <person name="Quandt C.A."/>
            <person name="Ciobanu D."/>
            <person name="Clum A."/>
            <person name="Salamov A."/>
            <person name="Andreopoulos B."/>
            <person name="Cheng J.F."/>
            <person name="Woyke T."/>
            <person name="Pelin A."/>
            <person name="Henrissat B."/>
            <person name="Reynolds N.K."/>
            <person name="Benny G.L."/>
            <person name="Smith M.E."/>
            <person name="James T.Y."/>
            <person name="Grigoriev I.V."/>
        </authorList>
    </citation>
    <scope>NUCLEOTIDE SEQUENCE [LARGE SCALE GENOMIC DNA]</scope>
</reference>
<dbReference type="Gene3D" id="3.20.20.190">
    <property type="entry name" value="Phosphatidylinositol (PI) phosphodiesterase"/>
    <property type="match status" value="1"/>
</dbReference>
<proteinExistence type="predicted"/>
<name>A0A4P9W8V9_9FUNG</name>